<name>A0A8S9MMN5_BRACR</name>
<comment type="caution">
    <text evidence="1">The sequence shown here is derived from an EMBL/GenBank/DDBJ whole genome shotgun (WGS) entry which is preliminary data.</text>
</comment>
<dbReference type="Proteomes" id="UP000712600">
    <property type="component" value="Unassembled WGS sequence"/>
</dbReference>
<protein>
    <submittedName>
        <fullName evidence="1">Uncharacterized protein</fullName>
    </submittedName>
</protein>
<evidence type="ECO:0000313" key="1">
    <source>
        <dbReference type="EMBL" id="KAF3484691.1"/>
    </source>
</evidence>
<gene>
    <name evidence="1" type="ORF">F2Q69_00051950</name>
</gene>
<dbReference type="AlphaFoldDB" id="A0A8S9MMN5"/>
<sequence length="113" mass="12615">MKRDLPGPARERPGVASDLTWSLRDVAPRAILEPRRQKCERLSRVALITSLPVTENASDLTWLLRDVAPRATLELQTPKMRATWTSHSDHVAPSWSDLVASLRNLAPTLDSLP</sequence>
<organism evidence="1 2">
    <name type="scientific">Brassica cretica</name>
    <name type="common">Mustard</name>
    <dbReference type="NCBI Taxonomy" id="69181"/>
    <lineage>
        <taxon>Eukaryota</taxon>
        <taxon>Viridiplantae</taxon>
        <taxon>Streptophyta</taxon>
        <taxon>Embryophyta</taxon>
        <taxon>Tracheophyta</taxon>
        <taxon>Spermatophyta</taxon>
        <taxon>Magnoliopsida</taxon>
        <taxon>eudicotyledons</taxon>
        <taxon>Gunneridae</taxon>
        <taxon>Pentapetalae</taxon>
        <taxon>rosids</taxon>
        <taxon>malvids</taxon>
        <taxon>Brassicales</taxon>
        <taxon>Brassicaceae</taxon>
        <taxon>Brassiceae</taxon>
        <taxon>Brassica</taxon>
    </lineage>
</organism>
<accession>A0A8S9MMN5</accession>
<dbReference type="EMBL" id="QGKX02002183">
    <property type="protein sequence ID" value="KAF3484691.1"/>
    <property type="molecule type" value="Genomic_DNA"/>
</dbReference>
<proteinExistence type="predicted"/>
<evidence type="ECO:0000313" key="2">
    <source>
        <dbReference type="Proteomes" id="UP000712600"/>
    </source>
</evidence>
<reference evidence="1" key="1">
    <citation type="submission" date="2019-12" db="EMBL/GenBank/DDBJ databases">
        <title>Genome sequencing and annotation of Brassica cretica.</title>
        <authorList>
            <person name="Studholme D.J."/>
            <person name="Sarris P."/>
        </authorList>
    </citation>
    <scope>NUCLEOTIDE SEQUENCE</scope>
    <source>
        <strain evidence="1">PFS-109/04</strain>
        <tissue evidence="1">Leaf</tissue>
    </source>
</reference>